<dbReference type="KEGG" id="ome:OLMES_4365"/>
<protein>
    <recommendedName>
        <fullName evidence="2">Acyl-CoA dehydrogenase/oxidase N-terminal domain-containing protein</fullName>
    </recommendedName>
</protein>
<dbReference type="InterPro" id="IPR037069">
    <property type="entry name" value="AcylCoA_DH/ox_N_sf"/>
</dbReference>
<dbReference type="RefSeq" id="WP_087463149.1">
    <property type="nucleotide sequence ID" value="NZ_CP021425.1"/>
</dbReference>
<dbReference type="InterPro" id="IPR009100">
    <property type="entry name" value="AcylCoA_DH/oxidase_NM_dom_sf"/>
</dbReference>
<sequence length="109" mass="12443">MNLEFTQEELDFQKSIRAWMRENVPEELERVSALGNMPTKTQQQQWERKLGKQGWLALTWPEQYGGPGWTATQRYIFDIERAMAGAPPTSPFGVAITQAGHPLVFCFLG</sequence>
<dbReference type="Gene3D" id="1.10.540.10">
    <property type="entry name" value="Acyl-CoA dehydrogenase/oxidase, N-terminal domain"/>
    <property type="match status" value="1"/>
</dbReference>
<dbReference type="Pfam" id="PF02771">
    <property type="entry name" value="Acyl-CoA_dh_N"/>
    <property type="match status" value="1"/>
</dbReference>
<dbReference type="GO" id="GO:0005886">
    <property type="term" value="C:plasma membrane"/>
    <property type="evidence" value="ECO:0007669"/>
    <property type="project" value="TreeGrafter"/>
</dbReference>
<proteinExistence type="predicted"/>
<dbReference type="Proteomes" id="UP000196027">
    <property type="component" value="Chromosome"/>
</dbReference>
<keyword evidence="1" id="KW-0560">Oxidoreductase</keyword>
<dbReference type="SUPFAM" id="SSF56645">
    <property type="entry name" value="Acyl-CoA dehydrogenase NM domain-like"/>
    <property type="match status" value="1"/>
</dbReference>
<dbReference type="OrthoDB" id="9769473at2"/>
<dbReference type="EMBL" id="CP021425">
    <property type="protein sequence ID" value="ARU58362.1"/>
    <property type="molecule type" value="Genomic_DNA"/>
</dbReference>
<gene>
    <name evidence="3" type="ORF">OLMES_4365</name>
</gene>
<dbReference type="InterPro" id="IPR013786">
    <property type="entry name" value="AcylCoA_DH/ox_N"/>
</dbReference>
<accession>A0A1Y0ICT0</accession>
<dbReference type="GO" id="GO:0016627">
    <property type="term" value="F:oxidoreductase activity, acting on the CH-CH group of donors"/>
    <property type="evidence" value="ECO:0007669"/>
    <property type="project" value="InterPro"/>
</dbReference>
<dbReference type="AlphaFoldDB" id="A0A1Y0ICT0"/>
<name>A0A1Y0ICT0_9GAMM</name>
<evidence type="ECO:0000256" key="1">
    <source>
        <dbReference type="ARBA" id="ARBA00023002"/>
    </source>
</evidence>
<feature type="domain" description="Acyl-CoA dehydrogenase/oxidase N-terminal" evidence="2">
    <location>
        <begin position="6"/>
        <end position="103"/>
    </location>
</feature>
<dbReference type="GO" id="GO:0050660">
    <property type="term" value="F:flavin adenine dinucleotide binding"/>
    <property type="evidence" value="ECO:0007669"/>
    <property type="project" value="InterPro"/>
</dbReference>
<evidence type="ECO:0000313" key="4">
    <source>
        <dbReference type="Proteomes" id="UP000196027"/>
    </source>
</evidence>
<keyword evidence="4" id="KW-1185">Reference proteome</keyword>
<evidence type="ECO:0000259" key="2">
    <source>
        <dbReference type="Pfam" id="PF02771"/>
    </source>
</evidence>
<dbReference type="InterPro" id="IPR052161">
    <property type="entry name" value="Mycobact_Acyl-CoA_DH"/>
</dbReference>
<reference evidence="3 4" key="1">
    <citation type="submission" date="2017-05" db="EMBL/GenBank/DDBJ databases">
        <title>Genomic insights into alkan degradation activity of Oleiphilus messinensis.</title>
        <authorList>
            <person name="Kozyavkin S.A."/>
            <person name="Slesarev A.I."/>
            <person name="Golyshin P.N."/>
            <person name="Korzhenkov A."/>
            <person name="Golyshina O.N."/>
            <person name="Toshchakov S.V."/>
        </authorList>
    </citation>
    <scope>NUCLEOTIDE SEQUENCE [LARGE SCALE GENOMIC DNA]</scope>
    <source>
        <strain evidence="3 4">ME102</strain>
    </source>
</reference>
<dbReference type="PANTHER" id="PTHR43292">
    <property type="entry name" value="ACYL-COA DEHYDROGENASE"/>
    <property type="match status" value="1"/>
</dbReference>
<evidence type="ECO:0000313" key="3">
    <source>
        <dbReference type="EMBL" id="ARU58362.1"/>
    </source>
</evidence>
<dbReference type="PANTHER" id="PTHR43292:SF3">
    <property type="entry name" value="ACYL-COA DEHYDROGENASE FADE29"/>
    <property type="match status" value="1"/>
</dbReference>
<organism evidence="3 4">
    <name type="scientific">Oleiphilus messinensis</name>
    <dbReference type="NCBI Taxonomy" id="141451"/>
    <lineage>
        <taxon>Bacteria</taxon>
        <taxon>Pseudomonadati</taxon>
        <taxon>Pseudomonadota</taxon>
        <taxon>Gammaproteobacteria</taxon>
        <taxon>Oceanospirillales</taxon>
        <taxon>Oleiphilaceae</taxon>
        <taxon>Oleiphilus</taxon>
    </lineage>
</organism>